<feature type="compositionally biased region" description="Low complexity" evidence="4">
    <location>
        <begin position="1232"/>
        <end position="1245"/>
    </location>
</feature>
<accession>F0XDU3</accession>
<dbReference type="GO" id="GO:0005643">
    <property type="term" value="C:nuclear pore"/>
    <property type="evidence" value="ECO:0007669"/>
    <property type="project" value="TreeGrafter"/>
</dbReference>
<feature type="region of interest" description="Disordered" evidence="4">
    <location>
        <begin position="805"/>
        <end position="831"/>
    </location>
</feature>
<dbReference type="Pfam" id="PF11715">
    <property type="entry name" value="Beta-prop_Nup120_160"/>
    <property type="match status" value="1"/>
</dbReference>
<evidence type="ECO:0000259" key="6">
    <source>
        <dbReference type="Pfam" id="PF21486"/>
    </source>
</evidence>
<feature type="region of interest" description="Disordered" evidence="4">
    <location>
        <begin position="34"/>
        <end position="67"/>
    </location>
</feature>
<dbReference type="EMBL" id="GL629765">
    <property type="protein sequence ID" value="EFX03513.1"/>
    <property type="molecule type" value="Genomic_DNA"/>
</dbReference>
<evidence type="ECO:0000256" key="1">
    <source>
        <dbReference type="ARBA" id="ARBA00004123"/>
    </source>
</evidence>
<dbReference type="GO" id="GO:0017056">
    <property type="term" value="F:structural constituent of nuclear pore"/>
    <property type="evidence" value="ECO:0007669"/>
    <property type="project" value="TreeGrafter"/>
</dbReference>
<evidence type="ECO:0000313" key="8">
    <source>
        <dbReference type="EMBL" id="EFX03513.1"/>
    </source>
</evidence>
<protein>
    <submittedName>
        <fullName evidence="8">Uncharacterized protein</fullName>
    </submittedName>
</protein>
<dbReference type="InParanoid" id="F0XDU3"/>
<dbReference type="eggNOG" id="ENOG502QQWQ">
    <property type="taxonomic scope" value="Eukaryota"/>
</dbReference>
<dbReference type="OrthoDB" id="67716at2759"/>
<comment type="subcellular location">
    <subcellularLocation>
        <location evidence="1">Nucleus</location>
    </subcellularLocation>
</comment>
<dbReference type="GeneID" id="25977618"/>
<sequence length="1323" mass="144724">MGSRELFYNYKETRVSLEPTPATVVNATVPAVSGGRRISGRTGHGGGSGSGRGGILGGSSSNSSFAGDNYTEEERAYRAKSLATESSIFHRKHHDSPRSFLWRVLERGHVLSIRAIDIGKPDAGALDAPLTLYLHFPKPIRPGCVALADPPQHDALTVFVLDESFHLHHLQLRPDVFRKRSFSEADLGEAWRPYLSATFNFKQPRRLVAVSANEFVVALNDGGLISFRRDHARESSSWNESFHSPVGLMQGLRSILPFQGGPTIKYEGSSLEITAAASAVVTCMGLDVTFMFSVCLDHRLRVWNVGRGEVCYTGDVLGLRRDPHETGRWTVDPSQTNLIRVVDVGKGLCICVTYSPVGAGAFKIWRAKATDDGKVTMEPFAGAESPLVPPTPTSSDVWTLADFVVSQPDQSSMSLWVLWKNNLIYRAMKLECLSENLGSDWEHGWQGVHTESSLPTAQTSGPCDPTDAAEKWLDLIFYPGRFSKATLETALAMYERGLGAAHEGSAQTSGKSLMESICSALGSAATLERTGSGAMDYDLFRSAGEIQWRRFYRLLVELDKQRGEALSLALDPELGLAWVVCTDCVAAIRECSKLEQLCHNGPSRTMSARQQKVSRLLTAGFTFLESFSDGMLQQSEAALRPELFEDSSKTDEERMQYLSDKAGFWRHLTEDECAQVVDVLGDNFEDVEESSYEELFSLLKDVHTPDVRYPLSQFGRKLAIRGIQDSAELLWQVLFRQLILLVHMEFEVEDEKSVLHSRLDVGQVYIRLVESLKRLELIRWLAKNEFSVALSRSARESLSGSFSASFSGSMSATGSFSGGSPSANRRGGGGSEESQVVTVLEASVSHLLGLASLSGLPLASLLTDMIVEVCSTKNQVELDPTMIQCMLLKRERPDLSLQLGSFSNDDPFSTYVQGRTFLALRDWDTAAEYFKKAAVGLSVKLRLASRHSAGLIDESEWNLFYSGLPNYYAHIVALYDRQKAYSFVIDFARLSLQFSRPGSRGGGSDALTTATSADAARMDMLSRQFTAATALARFDLAHTVLQGMGSDAAMQQACLRFLVEKMAETGQVAQLMGLPFPGLRDAVDGVLEHKCRAAMEVMRGTQWHQILYGWRIAHNDYRGAAAVLLDRLQKLQQAGEGDKFVSAIGGVGGETDVLDTPVTRQYLMLINTLSCVEPKQAWIYTEDLSLRVGSGGIDGDGDGDSVDIGGNGEDADDSSSVRATVEVDGDDKDGLAAAAADTTTTTTATPPIKTNGTKHKGTAVSSGSDAMAELLKKAAAAKRQPWRKVVTLADIRKQYQDELDRIAAIQNNQFEFGDDEDVSMADD</sequence>
<dbReference type="STRING" id="655863.F0XDU3"/>
<dbReference type="InterPro" id="IPR059141">
    <property type="entry name" value="Beta-prop_Nup120_160"/>
</dbReference>
<dbReference type="HOGENOM" id="CLU_003258_0_0_1"/>
<feature type="compositionally biased region" description="Low complexity" evidence="4">
    <location>
        <begin position="805"/>
        <end position="820"/>
    </location>
</feature>
<organism evidence="9">
    <name type="scientific">Grosmannia clavigera (strain kw1407 / UAMH 11150)</name>
    <name type="common">Blue stain fungus</name>
    <name type="synonym">Graphiocladiella clavigera</name>
    <dbReference type="NCBI Taxonomy" id="655863"/>
    <lineage>
        <taxon>Eukaryota</taxon>
        <taxon>Fungi</taxon>
        <taxon>Dikarya</taxon>
        <taxon>Ascomycota</taxon>
        <taxon>Pezizomycotina</taxon>
        <taxon>Sordariomycetes</taxon>
        <taxon>Sordariomycetidae</taxon>
        <taxon>Ophiostomatales</taxon>
        <taxon>Ophiostomataceae</taxon>
        <taxon>Leptographium</taxon>
    </lineage>
</organism>
<evidence type="ECO:0000313" key="9">
    <source>
        <dbReference type="Proteomes" id="UP000007796"/>
    </source>
</evidence>
<dbReference type="PANTHER" id="PTHR21286:SF0">
    <property type="entry name" value="NUCLEAR PORE COMPLEX PROTEIN NUP160"/>
    <property type="match status" value="1"/>
</dbReference>
<dbReference type="Proteomes" id="UP000007796">
    <property type="component" value="Unassembled WGS sequence"/>
</dbReference>
<dbReference type="InterPro" id="IPR048884">
    <property type="entry name" value="Nup120_helical"/>
</dbReference>
<dbReference type="Pfam" id="PF23300">
    <property type="entry name" value="HEAT_Nup120"/>
    <property type="match status" value="1"/>
</dbReference>
<dbReference type="InterPro" id="IPR056548">
    <property type="entry name" value="HEAT_Nup120"/>
</dbReference>
<feature type="domain" description="Nucleoporin nup120-like HEAT repeat" evidence="7">
    <location>
        <begin position="883"/>
        <end position="1064"/>
    </location>
</feature>
<evidence type="ECO:0000256" key="3">
    <source>
        <dbReference type="ARBA" id="ARBA00023242"/>
    </source>
</evidence>
<gene>
    <name evidence="8" type="ORF">CMQ_441</name>
</gene>
<feature type="domain" description="Nucleoporin Nup120/160 beta-propeller" evidence="5">
    <location>
        <begin position="98"/>
        <end position="595"/>
    </location>
</feature>
<feature type="domain" description="Nucleoporin Nup120 helical" evidence="6">
    <location>
        <begin position="639"/>
        <end position="768"/>
    </location>
</feature>
<evidence type="ECO:0000256" key="2">
    <source>
        <dbReference type="ARBA" id="ARBA00022448"/>
    </source>
</evidence>
<dbReference type="InterPro" id="IPR021717">
    <property type="entry name" value="Nucleoporin_Nup160"/>
</dbReference>
<feature type="region of interest" description="Disordered" evidence="4">
    <location>
        <begin position="1191"/>
        <end position="1260"/>
    </location>
</feature>
<keyword evidence="3" id="KW-0539">Nucleus</keyword>
<dbReference type="Pfam" id="PF21486">
    <property type="entry name" value="NUP120_helical"/>
    <property type="match status" value="1"/>
</dbReference>
<reference evidence="8 9" key="1">
    <citation type="journal article" date="2011" name="Proc. Natl. Acad. Sci. U.S.A.">
        <title>Genome and transcriptome analyses of the mountain pine beetle-fungal symbiont Grosmannia clavigera, a lodgepole pine pathogen.</title>
        <authorList>
            <person name="DiGuistini S."/>
            <person name="Wang Y."/>
            <person name="Liao N.Y."/>
            <person name="Taylor G."/>
            <person name="Tanguay P."/>
            <person name="Feau N."/>
            <person name="Henrissat B."/>
            <person name="Chan S.K."/>
            <person name="Hesse-Orce U."/>
            <person name="Alamouti S.M."/>
            <person name="Tsui C.K.M."/>
            <person name="Docking R.T."/>
            <person name="Levasseur A."/>
            <person name="Haridas S."/>
            <person name="Robertson G."/>
            <person name="Birol I."/>
            <person name="Holt R.A."/>
            <person name="Marra M.A."/>
            <person name="Hamelin R.C."/>
            <person name="Hirst M."/>
            <person name="Jones S.J.M."/>
            <person name="Bohlmann J."/>
            <person name="Breuil C."/>
        </authorList>
    </citation>
    <scope>NUCLEOTIDE SEQUENCE [LARGE SCALE GENOMIC DNA]</scope>
    <source>
        <strain evidence="9">kw1407 / UAMH 11150</strain>
    </source>
</reference>
<feature type="compositionally biased region" description="Gly residues" evidence="4">
    <location>
        <begin position="42"/>
        <end position="57"/>
    </location>
</feature>
<keyword evidence="2" id="KW-0813">Transport</keyword>
<keyword evidence="9" id="KW-1185">Reference proteome</keyword>
<evidence type="ECO:0000256" key="4">
    <source>
        <dbReference type="SAM" id="MobiDB-lite"/>
    </source>
</evidence>
<proteinExistence type="predicted"/>
<evidence type="ECO:0000259" key="5">
    <source>
        <dbReference type="Pfam" id="PF11715"/>
    </source>
</evidence>
<evidence type="ECO:0000259" key="7">
    <source>
        <dbReference type="Pfam" id="PF23300"/>
    </source>
</evidence>
<dbReference type="PANTHER" id="PTHR21286">
    <property type="entry name" value="NUCLEAR PORE COMPLEX PROTEIN NUP160"/>
    <property type="match status" value="1"/>
</dbReference>
<dbReference type="RefSeq" id="XP_014172995.1">
    <property type="nucleotide sequence ID" value="XM_014317520.1"/>
</dbReference>
<name>F0XDU3_GROCL</name>